<keyword evidence="2" id="KW-1185">Reference proteome</keyword>
<organism evidence="1 2">
    <name type="scientific">Candida viswanathii</name>
    <dbReference type="NCBI Taxonomy" id="5486"/>
    <lineage>
        <taxon>Eukaryota</taxon>
        <taxon>Fungi</taxon>
        <taxon>Dikarya</taxon>
        <taxon>Ascomycota</taxon>
        <taxon>Saccharomycotina</taxon>
        <taxon>Pichiomycetes</taxon>
        <taxon>Debaryomycetaceae</taxon>
        <taxon>Candida/Lodderomyces clade</taxon>
        <taxon>Candida</taxon>
    </lineage>
</organism>
<accession>A0A367YI78</accession>
<name>A0A367YI78_9ASCO</name>
<reference evidence="1 2" key="1">
    <citation type="submission" date="2018-06" db="EMBL/GenBank/DDBJ databases">
        <title>Whole genome sequencing of Candida tropicalis (genome annotated by CSBL at Korea University).</title>
        <authorList>
            <person name="Ahn J."/>
        </authorList>
    </citation>
    <scope>NUCLEOTIDE SEQUENCE [LARGE SCALE GENOMIC DNA]</scope>
    <source>
        <strain evidence="1 2">ATCC 20962</strain>
    </source>
</reference>
<dbReference type="Proteomes" id="UP000253472">
    <property type="component" value="Unassembled WGS sequence"/>
</dbReference>
<dbReference type="AlphaFoldDB" id="A0A367YI78"/>
<evidence type="ECO:0000313" key="1">
    <source>
        <dbReference type="EMBL" id="RCK65564.1"/>
    </source>
</evidence>
<gene>
    <name evidence="1" type="ORF">Cantr_01278</name>
</gene>
<evidence type="ECO:0000313" key="2">
    <source>
        <dbReference type="Proteomes" id="UP000253472"/>
    </source>
</evidence>
<sequence>MSDSFFQDLYDCSRNCAAWESSAITGPDDFKQLYCAIALNTALTVDDPVPFTEEDQQATKNPLRLHPNHEL</sequence>
<dbReference type="EMBL" id="QLNQ01000020">
    <property type="protein sequence ID" value="RCK65564.1"/>
    <property type="molecule type" value="Genomic_DNA"/>
</dbReference>
<dbReference type="OrthoDB" id="4026080at2759"/>
<protein>
    <submittedName>
        <fullName evidence="1">Uncharacterized protein</fullName>
    </submittedName>
</protein>
<comment type="caution">
    <text evidence="1">The sequence shown here is derived from an EMBL/GenBank/DDBJ whole genome shotgun (WGS) entry which is preliminary data.</text>
</comment>
<proteinExistence type="predicted"/>